<feature type="binding site" evidence="7">
    <location>
        <position position="53"/>
    </location>
    <ligand>
        <name>S-adenosyl-L-methionine</name>
        <dbReference type="ChEBI" id="CHEBI:59789"/>
    </ligand>
</feature>
<keyword evidence="8" id="KW-0175">Coiled coil</keyword>
<accession>A0AA44BE26</accession>
<keyword evidence="4 7" id="KW-0489">Methyltransferase</keyword>
<dbReference type="Pfam" id="PF01795">
    <property type="entry name" value="Methyltransf_5"/>
    <property type="match status" value="1"/>
</dbReference>
<evidence type="ECO:0000256" key="2">
    <source>
        <dbReference type="ARBA" id="ARBA00022490"/>
    </source>
</evidence>
<dbReference type="Gene3D" id="3.40.50.150">
    <property type="entry name" value="Vaccinia Virus protein VP39"/>
    <property type="match status" value="1"/>
</dbReference>
<dbReference type="HAMAP" id="MF_01007">
    <property type="entry name" value="16SrRNA_methyltr_H"/>
    <property type="match status" value="1"/>
</dbReference>
<evidence type="ECO:0000256" key="6">
    <source>
        <dbReference type="ARBA" id="ARBA00022691"/>
    </source>
</evidence>
<evidence type="ECO:0000256" key="8">
    <source>
        <dbReference type="SAM" id="Coils"/>
    </source>
</evidence>
<keyword evidence="11" id="KW-1185">Reference proteome</keyword>
<comment type="similarity">
    <text evidence="1 7">Belongs to the methyltransferase superfamily. RsmH family.</text>
</comment>
<organism evidence="10 11">
    <name type="scientific">Isachenkonia alkalipeptolytica</name>
    <dbReference type="NCBI Taxonomy" id="2565777"/>
    <lineage>
        <taxon>Bacteria</taxon>
        <taxon>Bacillati</taxon>
        <taxon>Bacillota</taxon>
        <taxon>Clostridia</taxon>
        <taxon>Eubacteriales</taxon>
        <taxon>Clostridiaceae</taxon>
        <taxon>Isachenkonia</taxon>
    </lineage>
</organism>
<dbReference type="NCBIfam" id="TIGR00006">
    <property type="entry name" value="16S rRNA (cytosine(1402)-N(4))-methyltransferase RsmH"/>
    <property type="match status" value="1"/>
</dbReference>
<feature type="coiled-coil region" evidence="8">
    <location>
        <begin position="52"/>
        <end position="79"/>
    </location>
</feature>
<evidence type="ECO:0000256" key="4">
    <source>
        <dbReference type="ARBA" id="ARBA00022603"/>
    </source>
</evidence>
<evidence type="ECO:0000313" key="10">
    <source>
        <dbReference type="EMBL" id="NBG88513.1"/>
    </source>
</evidence>
<feature type="binding site" evidence="7">
    <location>
        <position position="101"/>
    </location>
    <ligand>
        <name>S-adenosyl-L-methionine</name>
        <dbReference type="ChEBI" id="CHEBI:59789"/>
    </ligand>
</feature>
<evidence type="ECO:0000313" key="11">
    <source>
        <dbReference type="Proteomes" id="UP000449710"/>
    </source>
</evidence>
<comment type="caution">
    <text evidence="10">The sequence shown here is derived from an EMBL/GenBank/DDBJ whole genome shotgun (WGS) entry which is preliminary data.</text>
</comment>
<dbReference type="SUPFAM" id="SSF81799">
    <property type="entry name" value="Putative methyltransferase TM0872, insert domain"/>
    <property type="match status" value="1"/>
</dbReference>
<dbReference type="PANTHER" id="PTHR11265">
    <property type="entry name" value="S-ADENOSYL-METHYLTRANSFERASE MRAW"/>
    <property type="match status" value="1"/>
</dbReference>
<dbReference type="AlphaFoldDB" id="A0AA44BE26"/>
<comment type="catalytic activity">
    <reaction evidence="7">
        <text>cytidine(1402) in 16S rRNA + S-adenosyl-L-methionine = N(4)-methylcytidine(1402) in 16S rRNA + S-adenosyl-L-homocysteine + H(+)</text>
        <dbReference type="Rhea" id="RHEA:42928"/>
        <dbReference type="Rhea" id="RHEA-COMP:10286"/>
        <dbReference type="Rhea" id="RHEA-COMP:10287"/>
        <dbReference type="ChEBI" id="CHEBI:15378"/>
        <dbReference type="ChEBI" id="CHEBI:57856"/>
        <dbReference type="ChEBI" id="CHEBI:59789"/>
        <dbReference type="ChEBI" id="CHEBI:74506"/>
        <dbReference type="ChEBI" id="CHEBI:82748"/>
        <dbReference type="EC" id="2.1.1.199"/>
    </reaction>
</comment>
<proteinExistence type="inferred from homology"/>
<comment type="function">
    <text evidence="7">Specifically methylates the N4 position of cytidine in position 1402 (C1402) of 16S rRNA.</text>
</comment>
<evidence type="ECO:0000256" key="3">
    <source>
        <dbReference type="ARBA" id="ARBA00022552"/>
    </source>
</evidence>
<dbReference type="InterPro" id="IPR029063">
    <property type="entry name" value="SAM-dependent_MTases_sf"/>
</dbReference>
<feature type="binding site" evidence="7">
    <location>
        <begin position="33"/>
        <end position="35"/>
    </location>
    <ligand>
        <name>S-adenosyl-L-methionine</name>
        <dbReference type="ChEBI" id="CHEBI:59789"/>
    </ligand>
</feature>
<protein>
    <recommendedName>
        <fullName evidence="7">Ribosomal RNA small subunit methyltransferase H</fullName>
        <ecNumber evidence="7">2.1.1.199</ecNumber>
    </recommendedName>
    <alternativeName>
        <fullName evidence="7">16S rRNA m(4)C1402 methyltransferase</fullName>
    </alternativeName>
    <alternativeName>
        <fullName evidence="7">rRNA (cytosine-N(4)-)-methyltransferase RsmH</fullName>
    </alternativeName>
</protein>
<dbReference type="PANTHER" id="PTHR11265:SF0">
    <property type="entry name" value="12S RRNA N4-METHYLCYTIDINE METHYLTRANSFERASE"/>
    <property type="match status" value="1"/>
</dbReference>
<dbReference type="GO" id="GO:0005737">
    <property type="term" value="C:cytoplasm"/>
    <property type="evidence" value="ECO:0007669"/>
    <property type="project" value="UniProtKB-SubCell"/>
</dbReference>
<dbReference type="PIRSF" id="PIRSF004486">
    <property type="entry name" value="MraW"/>
    <property type="match status" value="1"/>
</dbReference>
<dbReference type="SUPFAM" id="SSF53335">
    <property type="entry name" value="S-adenosyl-L-methionine-dependent methyltransferases"/>
    <property type="match status" value="1"/>
</dbReference>
<keyword evidence="3 7" id="KW-0698">rRNA processing</keyword>
<evidence type="ECO:0000256" key="7">
    <source>
        <dbReference type="HAMAP-Rule" id="MF_01007"/>
    </source>
</evidence>
<dbReference type="FunFam" id="1.10.150.170:FF:000001">
    <property type="entry name" value="Ribosomal RNA small subunit methyltransferase H"/>
    <property type="match status" value="1"/>
</dbReference>
<evidence type="ECO:0000256" key="5">
    <source>
        <dbReference type="ARBA" id="ARBA00022679"/>
    </source>
</evidence>
<name>A0AA44BE26_9CLOT</name>
<reference evidence="10 11" key="1">
    <citation type="submission" date="2019-04" db="EMBL/GenBank/DDBJ databases">
        <title>Isachenkonia alkalipeptolytica gen. nov. sp. nov. a new anaerobic, alkiliphilic organothrophic bacterium capable to reduce synthesized ferrihydrite isolated from a soda lake.</title>
        <authorList>
            <person name="Toshchakov S.V."/>
            <person name="Zavarzina D.G."/>
            <person name="Zhilina T.N."/>
            <person name="Kostrikina N.A."/>
            <person name="Kublanov I.V."/>
        </authorList>
    </citation>
    <scope>NUCLEOTIDE SEQUENCE [LARGE SCALE GENOMIC DNA]</scope>
    <source>
        <strain evidence="10 11">Z-1701</strain>
    </source>
</reference>
<dbReference type="EC" id="2.1.1.199" evidence="7"/>
<feature type="binding site" evidence="7">
    <location>
        <position position="80"/>
    </location>
    <ligand>
        <name>S-adenosyl-L-methionine</name>
        <dbReference type="ChEBI" id="CHEBI:59789"/>
    </ligand>
</feature>
<feature type="region of interest" description="Disordered" evidence="9">
    <location>
        <begin position="290"/>
        <end position="311"/>
    </location>
</feature>
<keyword evidence="2 7" id="KW-0963">Cytoplasm</keyword>
<sequence length="311" mass="35716">MNYNHESVLLHECIQGLNIYENGIYVDGTLGGAGHSLEIVKKLRGEGLLIGVDQDQQALDNAKVKLQNYEEHVQLVHNNFRNIQEVLTELGINEIDGMLLDLGVSSHQLDTADRGFSYMQDAELDMRMDTNASLTAKTVVNRYSEEELHRIIKEYGEENWAKRIAKFIIEDRKEKEITRSEELVNIIKRAIPKKAREKGPHPAKRTFQAIRIEVNNELGIIEDTIKSVLPYLKTKGRLVIITFHSLEDRIVKNTYKELAKSCVCPPEFPICNCDKRSEVKIITRKPVLPSEEELEQNPRSRSAKLRIMEKR</sequence>
<dbReference type="InterPro" id="IPR023397">
    <property type="entry name" value="SAM-dep_MeTrfase_MraW_recog"/>
</dbReference>
<dbReference type="GO" id="GO:0070475">
    <property type="term" value="P:rRNA base methylation"/>
    <property type="evidence" value="ECO:0007669"/>
    <property type="project" value="UniProtKB-UniRule"/>
</dbReference>
<feature type="binding site" evidence="7">
    <location>
        <position position="108"/>
    </location>
    <ligand>
        <name>S-adenosyl-L-methionine</name>
        <dbReference type="ChEBI" id="CHEBI:59789"/>
    </ligand>
</feature>
<dbReference type="GO" id="GO:0071424">
    <property type="term" value="F:rRNA (cytosine-N4-)-methyltransferase activity"/>
    <property type="evidence" value="ECO:0007669"/>
    <property type="project" value="UniProtKB-UniRule"/>
</dbReference>
<dbReference type="Gene3D" id="1.10.150.170">
    <property type="entry name" value="Putative methyltransferase TM0872, insert domain"/>
    <property type="match status" value="1"/>
</dbReference>
<keyword evidence="5 7" id="KW-0808">Transferase</keyword>
<dbReference type="RefSeq" id="WP_160721184.1">
    <property type="nucleotide sequence ID" value="NZ_SUMG01000008.1"/>
</dbReference>
<dbReference type="Proteomes" id="UP000449710">
    <property type="component" value="Unassembled WGS sequence"/>
</dbReference>
<comment type="subcellular location">
    <subcellularLocation>
        <location evidence="7">Cytoplasm</location>
    </subcellularLocation>
</comment>
<evidence type="ECO:0000256" key="9">
    <source>
        <dbReference type="SAM" id="MobiDB-lite"/>
    </source>
</evidence>
<dbReference type="InterPro" id="IPR002903">
    <property type="entry name" value="RsmH"/>
</dbReference>
<evidence type="ECO:0000256" key="1">
    <source>
        <dbReference type="ARBA" id="ARBA00010396"/>
    </source>
</evidence>
<dbReference type="EMBL" id="SUMG01000008">
    <property type="protein sequence ID" value="NBG88513.1"/>
    <property type="molecule type" value="Genomic_DNA"/>
</dbReference>
<gene>
    <name evidence="7 10" type="primary">rsmH</name>
    <name evidence="10" type="ORF">ISALK_08360</name>
</gene>
<keyword evidence="6 7" id="KW-0949">S-adenosyl-L-methionine</keyword>